<dbReference type="Gene3D" id="1.20.1250.20">
    <property type="entry name" value="MFS general substrate transporter like domains"/>
    <property type="match status" value="1"/>
</dbReference>
<evidence type="ECO:0000256" key="6">
    <source>
        <dbReference type="ARBA" id="ARBA00023136"/>
    </source>
</evidence>
<dbReference type="InterPro" id="IPR005828">
    <property type="entry name" value="MFS_sugar_transport-like"/>
</dbReference>
<evidence type="ECO:0000256" key="4">
    <source>
        <dbReference type="ARBA" id="ARBA00022692"/>
    </source>
</evidence>
<dbReference type="PROSITE" id="PS50850">
    <property type="entry name" value="MFS"/>
    <property type="match status" value="1"/>
</dbReference>
<protein>
    <recommendedName>
        <fullName evidence="9">Major facilitator superfamily (MFS) profile domain-containing protein</fullName>
    </recommendedName>
</protein>
<feature type="transmembrane region" description="Helical" evidence="8">
    <location>
        <begin position="173"/>
        <end position="191"/>
    </location>
</feature>
<dbReference type="InterPro" id="IPR003663">
    <property type="entry name" value="Sugar/inositol_transpt"/>
</dbReference>
<dbReference type="HOGENOM" id="CLU_001265_30_13_1"/>
<keyword evidence="11" id="KW-1185">Reference proteome</keyword>
<dbReference type="SUPFAM" id="SSF103473">
    <property type="entry name" value="MFS general substrate transporter"/>
    <property type="match status" value="1"/>
</dbReference>
<feature type="region of interest" description="Disordered" evidence="7">
    <location>
        <begin position="509"/>
        <end position="530"/>
    </location>
</feature>
<dbReference type="InterPro" id="IPR050360">
    <property type="entry name" value="MFS_Sugar_Transporters"/>
</dbReference>
<dbReference type="PANTHER" id="PTHR48022">
    <property type="entry name" value="PLASTIDIC GLUCOSE TRANSPORTER 4"/>
    <property type="match status" value="1"/>
</dbReference>
<reference evidence="10 11" key="1">
    <citation type="submission" date="2015-01" db="EMBL/GenBank/DDBJ databases">
        <title>The Genome Sequence of Exophiala xenobiotica CBS118157.</title>
        <authorList>
            <consortium name="The Broad Institute Genomics Platform"/>
            <person name="Cuomo C."/>
            <person name="de Hoog S."/>
            <person name="Gorbushina A."/>
            <person name="Stielow B."/>
            <person name="Teixiera M."/>
            <person name="Abouelleil A."/>
            <person name="Chapman S.B."/>
            <person name="Priest M."/>
            <person name="Young S.K."/>
            <person name="Wortman J."/>
            <person name="Nusbaum C."/>
            <person name="Birren B."/>
        </authorList>
    </citation>
    <scope>NUCLEOTIDE SEQUENCE [LARGE SCALE GENOMIC DNA]</scope>
    <source>
        <strain evidence="10 11">CBS 118157</strain>
    </source>
</reference>
<evidence type="ECO:0000256" key="1">
    <source>
        <dbReference type="ARBA" id="ARBA00004141"/>
    </source>
</evidence>
<comment type="similarity">
    <text evidence="2">Belongs to the major facilitator superfamily. Sugar transporter (TC 2.A.1.1) family.</text>
</comment>
<feature type="transmembrane region" description="Helical" evidence="8">
    <location>
        <begin position="107"/>
        <end position="126"/>
    </location>
</feature>
<keyword evidence="3" id="KW-0813">Transport</keyword>
<sequence>MAPQKPQSDVHVEDLPRRLTLYNYKCVAFAAVGSIIYGYCLSAVATTLGQPSFYKYMNLQTDASVDKAAYDYMVVIQGLSTSLSQAGGFFGCLFNSWTADRFGRLRSFQLASLIVIIGGALTAGAVNIPMFLVFRFFGGFGVGMILVLFPMYAAELSPPRARGFLVGQHGPGLAIGYNAAAAVSYGCYFAKNGNFAWRFPLALQCLFPALLLTFSFWMPESPRWLILKDHLDEAKRVVTRIHRSPDDENDDFARAEFDLMVAQIQLEREKSGGAVASFIGRWKYLLSKKSYLHRCALGFGIMFGIQGTGVLVINNYQIILYPGLGVGASLSLGLYWVYLAIALVGNTTSSLIIDKLGRRRSFLIGLIGSLSALIGETVASSFLPSTNKAVLVTGVFFIFWYIPWFSSMVDAVMYIYMSEIWPSEVRSEGIALSVSGQWLASIAYLQASPTGFANCGWKFYLLFVFCTAAMWVIVYFFYPETANIPMEEMGRLFGDEVAGSLEEELKHHGHAEHDIPHEKHVQSTQLESPK</sequence>
<keyword evidence="4 8" id="KW-0812">Transmembrane</keyword>
<dbReference type="Proteomes" id="UP000054342">
    <property type="component" value="Unassembled WGS sequence"/>
</dbReference>
<dbReference type="InterPro" id="IPR020846">
    <property type="entry name" value="MFS_dom"/>
</dbReference>
<gene>
    <name evidence="10" type="ORF">PV05_05103</name>
</gene>
<feature type="transmembrane region" description="Helical" evidence="8">
    <location>
        <begin position="319"/>
        <end position="341"/>
    </location>
</feature>
<dbReference type="InterPro" id="IPR005829">
    <property type="entry name" value="Sugar_transporter_CS"/>
</dbReference>
<dbReference type="PANTHER" id="PTHR48022:SF11">
    <property type="entry name" value="MONOSACCHARIDE TRANSPORTER (HXT8), PUTATIVE (AFU_ORTHOLOGUE AFUA_2G08120)-RELATED"/>
    <property type="match status" value="1"/>
</dbReference>
<keyword evidence="6 8" id="KW-0472">Membrane</keyword>
<dbReference type="GO" id="GO:0016020">
    <property type="term" value="C:membrane"/>
    <property type="evidence" value="ECO:0007669"/>
    <property type="project" value="UniProtKB-SubCell"/>
</dbReference>
<accession>A0A0D2F8T7</accession>
<evidence type="ECO:0000256" key="5">
    <source>
        <dbReference type="ARBA" id="ARBA00022989"/>
    </source>
</evidence>
<dbReference type="GO" id="GO:0005351">
    <property type="term" value="F:carbohydrate:proton symporter activity"/>
    <property type="evidence" value="ECO:0007669"/>
    <property type="project" value="TreeGrafter"/>
</dbReference>
<evidence type="ECO:0000256" key="7">
    <source>
        <dbReference type="SAM" id="MobiDB-lite"/>
    </source>
</evidence>
<evidence type="ECO:0000313" key="10">
    <source>
        <dbReference type="EMBL" id="KIW56444.1"/>
    </source>
</evidence>
<dbReference type="OrthoDB" id="6612291at2759"/>
<feature type="transmembrane region" description="Helical" evidence="8">
    <location>
        <begin position="389"/>
        <end position="417"/>
    </location>
</feature>
<comment type="subcellular location">
    <subcellularLocation>
        <location evidence="1">Membrane</location>
        <topology evidence="1">Multi-pass membrane protein</topology>
    </subcellularLocation>
</comment>
<feature type="transmembrane region" description="Helical" evidence="8">
    <location>
        <begin position="459"/>
        <end position="478"/>
    </location>
</feature>
<keyword evidence="5 8" id="KW-1133">Transmembrane helix</keyword>
<dbReference type="Pfam" id="PF00083">
    <property type="entry name" value="Sugar_tr"/>
    <property type="match status" value="1"/>
</dbReference>
<feature type="transmembrane region" description="Helical" evidence="8">
    <location>
        <begin position="132"/>
        <end position="152"/>
    </location>
</feature>
<dbReference type="InterPro" id="IPR036259">
    <property type="entry name" value="MFS_trans_sf"/>
</dbReference>
<feature type="domain" description="Major facilitator superfamily (MFS) profile" evidence="9">
    <location>
        <begin position="26"/>
        <end position="482"/>
    </location>
</feature>
<feature type="transmembrane region" description="Helical" evidence="8">
    <location>
        <begin position="69"/>
        <end position="95"/>
    </location>
</feature>
<evidence type="ECO:0000313" key="11">
    <source>
        <dbReference type="Proteomes" id="UP000054342"/>
    </source>
</evidence>
<proteinExistence type="inferred from homology"/>
<feature type="transmembrane region" description="Helical" evidence="8">
    <location>
        <begin position="291"/>
        <end position="313"/>
    </location>
</feature>
<name>A0A0D2F8T7_9EURO</name>
<dbReference type="PROSITE" id="PS00216">
    <property type="entry name" value="SUGAR_TRANSPORT_1"/>
    <property type="match status" value="1"/>
</dbReference>
<dbReference type="PROSITE" id="PS00217">
    <property type="entry name" value="SUGAR_TRANSPORT_2"/>
    <property type="match status" value="1"/>
</dbReference>
<evidence type="ECO:0000256" key="3">
    <source>
        <dbReference type="ARBA" id="ARBA00022448"/>
    </source>
</evidence>
<dbReference type="RefSeq" id="XP_013317028.1">
    <property type="nucleotide sequence ID" value="XM_013461574.1"/>
</dbReference>
<organism evidence="10 11">
    <name type="scientific">Exophiala xenobiotica</name>
    <dbReference type="NCBI Taxonomy" id="348802"/>
    <lineage>
        <taxon>Eukaryota</taxon>
        <taxon>Fungi</taxon>
        <taxon>Dikarya</taxon>
        <taxon>Ascomycota</taxon>
        <taxon>Pezizomycotina</taxon>
        <taxon>Eurotiomycetes</taxon>
        <taxon>Chaetothyriomycetidae</taxon>
        <taxon>Chaetothyriales</taxon>
        <taxon>Herpotrichiellaceae</taxon>
        <taxon>Exophiala</taxon>
    </lineage>
</organism>
<feature type="transmembrane region" description="Helical" evidence="8">
    <location>
        <begin position="26"/>
        <end position="49"/>
    </location>
</feature>
<feature type="transmembrane region" description="Helical" evidence="8">
    <location>
        <begin position="197"/>
        <end position="218"/>
    </location>
</feature>
<feature type="transmembrane region" description="Helical" evidence="8">
    <location>
        <begin position="362"/>
        <end position="383"/>
    </location>
</feature>
<dbReference type="AlphaFoldDB" id="A0A0D2F8T7"/>
<dbReference type="PRINTS" id="PR00171">
    <property type="entry name" value="SUGRTRNSPORT"/>
</dbReference>
<dbReference type="EMBL" id="KN847319">
    <property type="protein sequence ID" value="KIW56444.1"/>
    <property type="molecule type" value="Genomic_DNA"/>
</dbReference>
<dbReference type="GeneID" id="25327011"/>
<evidence type="ECO:0000259" key="9">
    <source>
        <dbReference type="PROSITE" id="PS50850"/>
    </source>
</evidence>
<evidence type="ECO:0000256" key="2">
    <source>
        <dbReference type="ARBA" id="ARBA00010992"/>
    </source>
</evidence>
<evidence type="ECO:0000256" key="8">
    <source>
        <dbReference type="SAM" id="Phobius"/>
    </source>
</evidence>
<feature type="compositionally biased region" description="Basic and acidic residues" evidence="7">
    <location>
        <begin position="509"/>
        <end position="521"/>
    </location>
</feature>